<feature type="compositionally biased region" description="Low complexity" evidence="1">
    <location>
        <begin position="36"/>
        <end position="47"/>
    </location>
</feature>
<accession>A0A5B7HQU6</accession>
<organism evidence="2 3">
    <name type="scientific">Portunus trituberculatus</name>
    <name type="common">Swimming crab</name>
    <name type="synonym">Neptunus trituberculatus</name>
    <dbReference type="NCBI Taxonomy" id="210409"/>
    <lineage>
        <taxon>Eukaryota</taxon>
        <taxon>Metazoa</taxon>
        <taxon>Ecdysozoa</taxon>
        <taxon>Arthropoda</taxon>
        <taxon>Crustacea</taxon>
        <taxon>Multicrustacea</taxon>
        <taxon>Malacostraca</taxon>
        <taxon>Eumalacostraca</taxon>
        <taxon>Eucarida</taxon>
        <taxon>Decapoda</taxon>
        <taxon>Pleocyemata</taxon>
        <taxon>Brachyura</taxon>
        <taxon>Eubrachyura</taxon>
        <taxon>Portunoidea</taxon>
        <taxon>Portunidae</taxon>
        <taxon>Portuninae</taxon>
        <taxon>Portunus</taxon>
    </lineage>
</organism>
<dbReference type="EMBL" id="VSRR010039794">
    <property type="protein sequence ID" value="MPC74830.1"/>
    <property type="molecule type" value="Genomic_DNA"/>
</dbReference>
<evidence type="ECO:0000256" key="1">
    <source>
        <dbReference type="SAM" id="MobiDB-lite"/>
    </source>
</evidence>
<evidence type="ECO:0000313" key="2">
    <source>
        <dbReference type="EMBL" id="MPC74830.1"/>
    </source>
</evidence>
<proteinExistence type="predicted"/>
<dbReference type="AlphaFoldDB" id="A0A5B7HQU6"/>
<feature type="region of interest" description="Disordered" evidence="1">
    <location>
        <begin position="32"/>
        <end position="64"/>
    </location>
</feature>
<reference evidence="2 3" key="1">
    <citation type="submission" date="2019-05" db="EMBL/GenBank/DDBJ databases">
        <title>Another draft genome of Portunus trituberculatus and its Hox gene families provides insights of decapod evolution.</title>
        <authorList>
            <person name="Jeong J.-H."/>
            <person name="Song I."/>
            <person name="Kim S."/>
            <person name="Choi T."/>
            <person name="Kim D."/>
            <person name="Ryu S."/>
            <person name="Kim W."/>
        </authorList>
    </citation>
    <scope>NUCLEOTIDE SEQUENCE [LARGE SCALE GENOMIC DNA]</scope>
    <source>
        <tissue evidence="2">Muscle</tissue>
    </source>
</reference>
<dbReference type="Proteomes" id="UP000324222">
    <property type="component" value="Unassembled WGS sequence"/>
</dbReference>
<name>A0A5B7HQU6_PORTR</name>
<gene>
    <name evidence="2" type="ORF">E2C01_069206</name>
</gene>
<sequence>MCVKTPPPASTSSLSHPPLTCPSLAYLTSPGADLLSPGSPASARSPSKQLRPARSSRCQPFQVI</sequence>
<protein>
    <submittedName>
        <fullName evidence="2">Uncharacterized protein</fullName>
    </submittedName>
</protein>
<comment type="caution">
    <text evidence="2">The sequence shown here is derived from an EMBL/GenBank/DDBJ whole genome shotgun (WGS) entry which is preliminary data.</text>
</comment>
<keyword evidence="3" id="KW-1185">Reference proteome</keyword>
<evidence type="ECO:0000313" key="3">
    <source>
        <dbReference type="Proteomes" id="UP000324222"/>
    </source>
</evidence>